<organism evidence="3 4">
    <name type="scientific">Marivirga salinarum</name>
    <dbReference type="NCBI Taxonomy" id="3059078"/>
    <lineage>
        <taxon>Bacteria</taxon>
        <taxon>Pseudomonadati</taxon>
        <taxon>Bacteroidota</taxon>
        <taxon>Cytophagia</taxon>
        <taxon>Cytophagales</taxon>
        <taxon>Marivirgaceae</taxon>
        <taxon>Marivirga</taxon>
    </lineage>
</organism>
<evidence type="ECO:0000259" key="2">
    <source>
        <dbReference type="Pfam" id="PF13568"/>
    </source>
</evidence>
<dbReference type="RefSeq" id="WP_308349208.1">
    <property type="nucleotide sequence ID" value="NZ_CP129971.1"/>
</dbReference>
<feature type="signal peptide" evidence="1">
    <location>
        <begin position="1"/>
        <end position="22"/>
    </location>
</feature>
<evidence type="ECO:0000313" key="4">
    <source>
        <dbReference type="Proteomes" id="UP001230496"/>
    </source>
</evidence>
<keyword evidence="1" id="KW-0732">Signal</keyword>
<feature type="chain" id="PRO_5041326246" evidence="1">
    <location>
        <begin position="23"/>
        <end position="442"/>
    </location>
</feature>
<gene>
    <name evidence="3" type="ORF">QYS49_39165</name>
</gene>
<sequence>MKNIIKISMIFCLGLMSHLASASGWSSDTLKVIQANGEMVKIILNNIQDKEEVKAFNLKKIVESISENAGDLQNEEVLISGENVTYLIKQSGDYYYLSELSTKSNDRYVVQIFETTSRAELDKIKEDASKRGIDIAYENLQIINGKIEAITLKVDCNDGYSGTASTTNMPESGIGFIRDYSANADAHFQMGKIFENNDDDSDNDWKSEFRNGFKDGFDTAFNEEKVIEKDRDRLVKHDHDIDFSMGLNNYLNSNNQFPDTDNKNFTLDPLTSWTYGIHSNHKISVSPYVKFNFQLGLLWNNFALADNNYQFIKGPEKVELFDNDLERPDISPTRSKLNITYLNLNVVPMFHFGKSSNAFRIGAGPFGSYRIASKSKFKYDDKGKDVVKNNFHINNWKYGIKAQVGWKGVDLFATYDLSPIFIEDRGPEADYPLRAISFGVIF</sequence>
<feature type="domain" description="Outer membrane protein beta-barrel" evidence="2">
    <location>
        <begin position="242"/>
        <end position="407"/>
    </location>
</feature>
<keyword evidence="4" id="KW-1185">Reference proteome</keyword>
<dbReference type="InterPro" id="IPR025665">
    <property type="entry name" value="Beta-barrel_OMP_2"/>
</dbReference>
<protein>
    <submittedName>
        <fullName evidence="3">Outer membrane beta-barrel protein</fullName>
    </submittedName>
</protein>
<dbReference type="KEGG" id="msaa:QYS49_39165"/>
<dbReference type="EMBL" id="CP129971">
    <property type="protein sequence ID" value="WMN11655.1"/>
    <property type="molecule type" value="Genomic_DNA"/>
</dbReference>
<reference evidence="3 4" key="1">
    <citation type="submission" date="2023-08" db="EMBL/GenBank/DDBJ databases">
        <title>Comparative genomics and taxonomic characterization of three novel marine species of genus Marivirga.</title>
        <authorList>
            <person name="Muhammad N."/>
            <person name="Kim S.-G."/>
        </authorList>
    </citation>
    <scope>NUCLEOTIDE SEQUENCE [LARGE SCALE GENOMIC DNA]</scope>
    <source>
        <strain evidence="3 4">BDSF4-3</strain>
    </source>
</reference>
<dbReference type="AlphaFoldDB" id="A0AA51REG3"/>
<name>A0AA51REG3_9BACT</name>
<evidence type="ECO:0000256" key="1">
    <source>
        <dbReference type="SAM" id="SignalP"/>
    </source>
</evidence>
<evidence type="ECO:0000313" key="3">
    <source>
        <dbReference type="EMBL" id="WMN11655.1"/>
    </source>
</evidence>
<proteinExistence type="predicted"/>
<dbReference type="Proteomes" id="UP001230496">
    <property type="component" value="Chromosome"/>
</dbReference>
<accession>A0AA51REG3</accession>
<dbReference type="Pfam" id="PF13568">
    <property type="entry name" value="OMP_b-brl_2"/>
    <property type="match status" value="1"/>
</dbReference>